<dbReference type="EMBL" id="AP025314">
    <property type="protein sequence ID" value="BDD08810.1"/>
    <property type="molecule type" value="Genomic_DNA"/>
</dbReference>
<dbReference type="Pfam" id="PF14508">
    <property type="entry name" value="GH97_N"/>
    <property type="match status" value="1"/>
</dbReference>
<evidence type="ECO:0000256" key="3">
    <source>
        <dbReference type="ARBA" id="ARBA00022837"/>
    </source>
</evidence>
<dbReference type="Pfam" id="PF10566">
    <property type="entry name" value="Glyco_hydro_97"/>
    <property type="match status" value="1"/>
</dbReference>
<evidence type="ECO:0000313" key="8">
    <source>
        <dbReference type="Proteomes" id="UP001348817"/>
    </source>
</evidence>
<feature type="domain" description="Glycosyl-hydrolase 97 catalytic" evidence="4">
    <location>
        <begin position="281"/>
        <end position="458"/>
    </location>
</feature>
<feature type="domain" description="Glycosyl-hydrolase 97 C-terminal oligomerisation" evidence="6">
    <location>
        <begin position="556"/>
        <end position="655"/>
    </location>
</feature>
<dbReference type="InterPro" id="IPR029486">
    <property type="entry name" value="GH97_N"/>
</dbReference>
<evidence type="ECO:0000256" key="2">
    <source>
        <dbReference type="ARBA" id="ARBA00011245"/>
    </source>
</evidence>
<dbReference type="InterPro" id="IPR014718">
    <property type="entry name" value="GH-type_carb-bd"/>
</dbReference>
<keyword evidence="3" id="KW-0106">Calcium</keyword>
<dbReference type="GO" id="GO:0030246">
    <property type="term" value="F:carbohydrate binding"/>
    <property type="evidence" value="ECO:0007669"/>
    <property type="project" value="InterPro"/>
</dbReference>
<dbReference type="KEGG" id="fax:FUAX_12420"/>
<dbReference type="PANTHER" id="PTHR35803">
    <property type="entry name" value="GLUCAN 1,4-ALPHA-GLUCOSIDASE SUSB-RELATED"/>
    <property type="match status" value="1"/>
</dbReference>
<feature type="domain" description="Glycosyl-hydrolase 97 N-terminal" evidence="5">
    <location>
        <begin position="23"/>
        <end position="254"/>
    </location>
</feature>
<sequence>MISALMVMVFFTACQQVQKTTKVESPGKKTTVSFRIRDGKLLYSALKDGDTVLRESALGLRLKGGGLERVRQLSQENSATDEKWDAPWGDFSKVRNHYNEIRLHLADESNPDLKLNVVARAYDNGIAVRYEFPRQGRKRFVVEKDLMEFDFADDVSCYAPNGERDPVGPVKVASIKSLKAPVVMESPKGKFFAVHEADLNDFSFMNFVRNKKGCLAVNIEASTVEAPKALPWRVVLMENSLGDLSTSHLIQNLNPARRIADASWVRAGTCTNECRYWGAKLEDGFRYGKNMETFKRMVDFSADNGVPYLMVDSGWYGNQWDAESDPLTERQDGDAKTAARFYNGDVQEINKLRGKIDMPGLVRYARERRVGVFIYLNDKLRRSKGMGYLEKVLATYHDWGAVGIKYGFMKEKNRQKKVRLTREIVEMCAKYKLMVNFHDNPIHPTGEDRTWPNLVTREFGHAQFDAGRTFSPTGFLKTIFVNSVAGPVDFQNGFFSLESEMVAERFQVRKPLYSTAVAEAARVLVGSVGLTIISDHDNAYESKQDLFDFVKEMKGSWDETRVLTSEMGSKAVYARRRGENWYVGGLVNEKGGDLRIPLGFLKSGKKYEATVFEDGSDTDFERNQESYEVSKKVVSAEDVLDFQLSNGGGVCVSFKEM</sequence>
<evidence type="ECO:0000256" key="1">
    <source>
        <dbReference type="ARBA" id="ARBA00001913"/>
    </source>
</evidence>
<protein>
    <submittedName>
        <fullName evidence="7">Alpha-glucosidase</fullName>
    </submittedName>
</protein>
<dbReference type="SUPFAM" id="SSF51445">
    <property type="entry name" value="(Trans)glycosidases"/>
    <property type="match status" value="1"/>
</dbReference>
<evidence type="ECO:0000259" key="4">
    <source>
        <dbReference type="Pfam" id="PF10566"/>
    </source>
</evidence>
<comment type="cofactor">
    <cofactor evidence="1">
        <name>Ca(2+)</name>
        <dbReference type="ChEBI" id="CHEBI:29108"/>
    </cofactor>
</comment>
<dbReference type="Gene3D" id="2.70.98.10">
    <property type="match status" value="1"/>
</dbReference>
<comment type="subunit">
    <text evidence="2">Monomer.</text>
</comment>
<evidence type="ECO:0000313" key="7">
    <source>
        <dbReference type="EMBL" id="BDD08810.1"/>
    </source>
</evidence>
<dbReference type="InterPro" id="IPR029483">
    <property type="entry name" value="GH97_C"/>
</dbReference>
<dbReference type="Gene3D" id="3.20.20.70">
    <property type="entry name" value="Aldolase class I"/>
    <property type="match status" value="1"/>
</dbReference>
<name>A0AAU9CHS9_9BACT</name>
<accession>A0AAU9CHS9</accession>
<dbReference type="InterPro" id="IPR013785">
    <property type="entry name" value="Aldolase_TIM"/>
</dbReference>
<keyword evidence="8" id="KW-1185">Reference proteome</keyword>
<dbReference type="Proteomes" id="UP001348817">
    <property type="component" value="Chromosome"/>
</dbReference>
<gene>
    <name evidence="7" type="primary">aglA</name>
    <name evidence="7" type="ORF">FUAX_12420</name>
</gene>
<evidence type="ECO:0000259" key="5">
    <source>
        <dbReference type="Pfam" id="PF14508"/>
    </source>
</evidence>
<organism evidence="7 8">
    <name type="scientific">Fulvitalea axinellae</name>
    <dbReference type="NCBI Taxonomy" id="1182444"/>
    <lineage>
        <taxon>Bacteria</taxon>
        <taxon>Pseudomonadati</taxon>
        <taxon>Bacteroidota</taxon>
        <taxon>Cytophagia</taxon>
        <taxon>Cytophagales</taxon>
        <taxon>Persicobacteraceae</taxon>
        <taxon>Fulvitalea</taxon>
    </lineage>
</organism>
<reference evidence="7 8" key="1">
    <citation type="submission" date="2021-12" db="EMBL/GenBank/DDBJ databases">
        <title>Genome sequencing of bacteria with rrn-lacking chromosome and rrn-plasmid.</title>
        <authorList>
            <person name="Anda M."/>
            <person name="Iwasaki W."/>
        </authorList>
    </citation>
    <scope>NUCLEOTIDE SEQUENCE [LARGE SCALE GENOMIC DNA]</scope>
    <source>
        <strain evidence="7 8">DSM 100852</strain>
    </source>
</reference>
<dbReference type="AlphaFoldDB" id="A0AAU9CHS9"/>
<dbReference type="InterPro" id="IPR052720">
    <property type="entry name" value="Glycosyl_hydrolase_97"/>
</dbReference>
<dbReference type="InterPro" id="IPR017853">
    <property type="entry name" value="GH"/>
</dbReference>
<dbReference type="InterPro" id="IPR019563">
    <property type="entry name" value="GH97_catalytic"/>
</dbReference>
<dbReference type="Pfam" id="PF14509">
    <property type="entry name" value="GH97_C"/>
    <property type="match status" value="1"/>
</dbReference>
<proteinExistence type="predicted"/>
<evidence type="ECO:0000259" key="6">
    <source>
        <dbReference type="Pfam" id="PF14509"/>
    </source>
</evidence>